<accession>A0A812T818</accession>
<dbReference type="Pfam" id="PF02866">
    <property type="entry name" value="Ldh_1_C"/>
    <property type="match status" value="1"/>
</dbReference>
<keyword evidence="12" id="KW-1185">Reference proteome</keyword>
<keyword evidence="4 6" id="KW-0520">NAD</keyword>
<feature type="binding site" evidence="6">
    <location>
        <begin position="35"/>
        <end position="41"/>
    </location>
    <ligand>
        <name>NAD(+)</name>
        <dbReference type="ChEBI" id="CHEBI:57540"/>
    </ligand>
</feature>
<proteinExistence type="inferred from homology"/>
<comment type="caution">
    <text evidence="11">The sequence shown here is derived from an EMBL/GenBank/DDBJ whole genome shotgun (WGS) entry which is preliminary data.</text>
</comment>
<protein>
    <recommendedName>
        <fullName evidence="2 8">Malate dehydrogenase</fullName>
        <ecNumber evidence="2 8">1.1.1.37</ecNumber>
    </recommendedName>
</protein>
<dbReference type="OrthoDB" id="4069699at2759"/>
<feature type="binding site" evidence="6">
    <location>
        <position position="66"/>
    </location>
    <ligand>
        <name>NAD(+)</name>
        <dbReference type="ChEBI" id="CHEBI:57540"/>
    </ligand>
</feature>
<comment type="catalytic activity">
    <reaction evidence="8">
        <text>(S)-malate + NAD(+) = oxaloacetate + NADH + H(+)</text>
        <dbReference type="Rhea" id="RHEA:21432"/>
        <dbReference type="ChEBI" id="CHEBI:15378"/>
        <dbReference type="ChEBI" id="CHEBI:15589"/>
        <dbReference type="ChEBI" id="CHEBI:16452"/>
        <dbReference type="ChEBI" id="CHEBI:57540"/>
        <dbReference type="ChEBI" id="CHEBI:57945"/>
        <dbReference type="EC" id="1.1.1.37"/>
    </reaction>
</comment>
<evidence type="ECO:0000313" key="12">
    <source>
        <dbReference type="Proteomes" id="UP000604046"/>
    </source>
</evidence>
<evidence type="ECO:0000256" key="2">
    <source>
        <dbReference type="ARBA" id="ARBA00012995"/>
    </source>
</evidence>
<dbReference type="PANTHER" id="PTHR23382">
    <property type="entry name" value="MALATE DEHYDROGENASE"/>
    <property type="match status" value="1"/>
</dbReference>
<dbReference type="NCBIfam" id="NF003916">
    <property type="entry name" value="PRK05442.1"/>
    <property type="match status" value="1"/>
</dbReference>
<dbReference type="FunFam" id="3.40.50.720:FF:000010">
    <property type="entry name" value="Malate dehydrogenase"/>
    <property type="match status" value="1"/>
</dbReference>
<dbReference type="Gene3D" id="3.40.50.720">
    <property type="entry name" value="NAD(P)-binding Rossmann-like Domain"/>
    <property type="match status" value="1"/>
</dbReference>
<dbReference type="InterPro" id="IPR010945">
    <property type="entry name" value="Malate_DH_type2"/>
</dbReference>
<dbReference type="SUPFAM" id="SSF51735">
    <property type="entry name" value="NAD(P)-binding Rossmann-fold domains"/>
    <property type="match status" value="1"/>
</dbReference>
<feature type="domain" description="Lactate/malate dehydrogenase N-terminal" evidence="9">
    <location>
        <begin position="31"/>
        <end position="178"/>
    </location>
</feature>
<dbReference type="Proteomes" id="UP000604046">
    <property type="component" value="Unassembled WGS sequence"/>
</dbReference>
<dbReference type="InterPro" id="IPR001557">
    <property type="entry name" value="L-lactate/malate_DH"/>
</dbReference>
<feature type="active site" description="Proton acceptor" evidence="5">
    <location>
        <position position="213"/>
    </location>
</feature>
<dbReference type="PIRSF" id="PIRSF000102">
    <property type="entry name" value="Lac_mal_DH"/>
    <property type="match status" value="1"/>
</dbReference>
<evidence type="ECO:0000259" key="10">
    <source>
        <dbReference type="Pfam" id="PF02866"/>
    </source>
</evidence>
<sequence length="368" mass="40004">MGAAASRDTACLAGMMRSSRPLPSSAEPITVTICGAAGQIGYSLLPMIASGGMFGPSQRVNLQCLDLKLPEVMDSMHGMEMELQDGNFPLLHKSLFTTDDALAFKGADYAILLGAFPRQDGLEKRDVMEKNVMIFRTMGRALERHVKYDCKVLVVGNPAHTNAWVCAHYAPSLPKQNFFALTRLDQNRAAGQIAHHFGISVNEVKNVVAWGSHAKFPDIEHAIIKGKPATQALSTMEERKRINDLFRKEMQQRGASIVKARKASSAMSTARAIVDHIHDLHCGTQPGEFVSMGVWSDHGAYSIGDSLVFSVPVICYGGGRYRVHPSLSLSSSSRDKLRQVEAEIAADRDFAKQFMKSSPGPSAPSSAS</sequence>
<dbReference type="InterPro" id="IPR022383">
    <property type="entry name" value="Lactate/malate_DH_C"/>
</dbReference>
<evidence type="ECO:0000256" key="8">
    <source>
        <dbReference type="RuleBase" id="RU003405"/>
    </source>
</evidence>
<feature type="domain" description="Lactate/malate dehydrogenase C-terminal" evidence="10">
    <location>
        <begin position="182"/>
        <end position="351"/>
    </location>
</feature>
<dbReference type="GO" id="GO:0006108">
    <property type="term" value="P:malate metabolic process"/>
    <property type="evidence" value="ECO:0007669"/>
    <property type="project" value="InterPro"/>
</dbReference>
<name>A0A812T818_9DINO</name>
<evidence type="ECO:0000256" key="3">
    <source>
        <dbReference type="ARBA" id="ARBA00023002"/>
    </source>
</evidence>
<keyword evidence="3 7" id="KW-0560">Oxidoreductase</keyword>
<dbReference type="NCBIfam" id="TIGR01759">
    <property type="entry name" value="MalateDH-SF1"/>
    <property type="match status" value="1"/>
</dbReference>
<evidence type="ECO:0000256" key="7">
    <source>
        <dbReference type="RuleBase" id="RU003369"/>
    </source>
</evidence>
<keyword evidence="8" id="KW-0816">Tricarboxylic acid cycle</keyword>
<dbReference type="Gene3D" id="3.90.110.10">
    <property type="entry name" value="Lactate dehydrogenase/glycoside hydrolase, family 4, C-terminal"/>
    <property type="match status" value="1"/>
</dbReference>
<organism evidence="11 12">
    <name type="scientific">Symbiodinium natans</name>
    <dbReference type="NCBI Taxonomy" id="878477"/>
    <lineage>
        <taxon>Eukaryota</taxon>
        <taxon>Sar</taxon>
        <taxon>Alveolata</taxon>
        <taxon>Dinophyceae</taxon>
        <taxon>Suessiales</taxon>
        <taxon>Symbiodiniaceae</taxon>
        <taxon>Symbiodinium</taxon>
    </lineage>
</organism>
<dbReference type="AlphaFoldDB" id="A0A812T818"/>
<dbReference type="GO" id="GO:0006099">
    <property type="term" value="P:tricarboxylic acid cycle"/>
    <property type="evidence" value="ECO:0007669"/>
    <property type="project" value="UniProtKB-KW"/>
</dbReference>
<evidence type="ECO:0000259" key="9">
    <source>
        <dbReference type="Pfam" id="PF00056"/>
    </source>
</evidence>
<evidence type="ECO:0000256" key="4">
    <source>
        <dbReference type="ARBA" id="ARBA00023027"/>
    </source>
</evidence>
<dbReference type="EMBL" id="CAJNDS010002532">
    <property type="protein sequence ID" value="CAE7514639.1"/>
    <property type="molecule type" value="Genomic_DNA"/>
</dbReference>
<gene>
    <name evidence="11" type="primary">CMDH</name>
    <name evidence="11" type="ORF">SNAT2548_LOCUS28807</name>
</gene>
<comment type="similarity">
    <text evidence="1">Belongs to the LDH/MDH superfamily. MDH type 2 family.</text>
</comment>
<dbReference type="EC" id="1.1.1.37" evidence="2 8"/>
<reference evidence="11" key="1">
    <citation type="submission" date="2021-02" db="EMBL/GenBank/DDBJ databases">
        <authorList>
            <person name="Dougan E. K."/>
            <person name="Rhodes N."/>
            <person name="Thang M."/>
            <person name="Chan C."/>
        </authorList>
    </citation>
    <scope>NUCLEOTIDE SEQUENCE</scope>
</reference>
<evidence type="ECO:0000256" key="6">
    <source>
        <dbReference type="PIRSR" id="PIRSR000102-3"/>
    </source>
</evidence>
<evidence type="ECO:0000313" key="11">
    <source>
        <dbReference type="EMBL" id="CAE7514639.1"/>
    </source>
</evidence>
<feature type="binding site" evidence="6">
    <location>
        <begin position="155"/>
        <end position="157"/>
    </location>
    <ligand>
        <name>NAD(+)</name>
        <dbReference type="ChEBI" id="CHEBI:57540"/>
    </ligand>
</feature>
<dbReference type="InterPro" id="IPR001236">
    <property type="entry name" value="Lactate/malate_DH_N"/>
</dbReference>
<dbReference type="SUPFAM" id="SSF56327">
    <property type="entry name" value="LDH C-terminal domain-like"/>
    <property type="match status" value="1"/>
</dbReference>
<dbReference type="Pfam" id="PF00056">
    <property type="entry name" value="Ldh_1_N"/>
    <property type="match status" value="1"/>
</dbReference>
<dbReference type="InterPro" id="IPR036291">
    <property type="entry name" value="NAD(P)-bd_dom_sf"/>
</dbReference>
<evidence type="ECO:0000256" key="1">
    <source>
        <dbReference type="ARBA" id="ARBA00009613"/>
    </source>
</evidence>
<dbReference type="InterPro" id="IPR001252">
    <property type="entry name" value="Malate_DH_AS"/>
</dbReference>
<dbReference type="PROSITE" id="PS00068">
    <property type="entry name" value="MDH"/>
    <property type="match status" value="1"/>
</dbReference>
<evidence type="ECO:0000256" key="5">
    <source>
        <dbReference type="PIRSR" id="PIRSR000102-1"/>
    </source>
</evidence>
<dbReference type="InterPro" id="IPR015955">
    <property type="entry name" value="Lactate_DH/Glyco_Ohase_4_C"/>
</dbReference>
<feature type="binding site" evidence="6">
    <location>
        <position position="131"/>
    </location>
    <ligand>
        <name>NAD(+)</name>
        <dbReference type="ChEBI" id="CHEBI:57540"/>
    </ligand>
</feature>
<dbReference type="GO" id="GO:0030060">
    <property type="term" value="F:L-malate dehydrogenase (NAD+) activity"/>
    <property type="evidence" value="ECO:0007669"/>
    <property type="project" value="UniProtKB-EC"/>
</dbReference>